<name>A0A5N7ITF5_9CLOT</name>
<dbReference type="GO" id="GO:0000166">
    <property type="term" value="F:nucleotide binding"/>
    <property type="evidence" value="ECO:0007669"/>
    <property type="project" value="InterPro"/>
</dbReference>
<dbReference type="Proteomes" id="UP000342249">
    <property type="component" value="Unassembled WGS sequence"/>
</dbReference>
<evidence type="ECO:0000259" key="1">
    <source>
        <dbReference type="Pfam" id="PF01408"/>
    </source>
</evidence>
<proteinExistence type="predicted"/>
<dbReference type="InterPro" id="IPR055170">
    <property type="entry name" value="GFO_IDH_MocA-like_dom"/>
</dbReference>
<dbReference type="Pfam" id="PF01408">
    <property type="entry name" value="GFO_IDH_MocA"/>
    <property type="match status" value="1"/>
</dbReference>
<dbReference type="InterPro" id="IPR036291">
    <property type="entry name" value="NAD(P)-bd_dom_sf"/>
</dbReference>
<accession>A0A5N7ITF5</accession>
<dbReference type="SUPFAM" id="SSF51735">
    <property type="entry name" value="NAD(P)-binding Rossmann-fold domains"/>
    <property type="match status" value="1"/>
</dbReference>
<dbReference type="PANTHER" id="PTHR43708">
    <property type="entry name" value="CONSERVED EXPRESSED OXIDOREDUCTASE (EUROFUNG)"/>
    <property type="match status" value="1"/>
</dbReference>
<comment type="caution">
    <text evidence="3">The sequence shown here is derived from an EMBL/GenBank/DDBJ whole genome shotgun (WGS) entry which is preliminary data.</text>
</comment>
<evidence type="ECO:0000313" key="4">
    <source>
        <dbReference type="Proteomes" id="UP000342249"/>
    </source>
</evidence>
<protein>
    <submittedName>
        <fullName evidence="3">Gfo/Idh/MocA family oxidoreductase</fullName>
    </submittedName>
</protein>
<dbReference type="Gene3D" id="3.40.50.720">
    <property type="entry name" value="NAD(P)-binding Rossmann-like Domain"/>
    <property type="match status" value="1"/>
</dbReference>
<dbReference type="EMBL" id="SPSF01000044">
    <property type="protein sequence ID" value="MPQ64263.1"/>
    <property type="molecule type" value="Genomic_DNA"/>
</dbReference>
<evidence type="ECO:0000313" key="3">
    <source>
        <dbReference type="EMBL" id="MPQ64263.1"/>
    </source>
</evidence>
<sequence>MRARYKFVKKINFAMIGFGGIAKTHSLAVYDANLRFSLPYELNLKYIVTRDPMILPISGVINVTDIEEVLKDEEVDFIDICTPNNVHFDNVVKAVKYGKAIYCEKPLATNLKDAIEMERLVKENNIKNSVALVYRFMPALSLLKIELEKETIGKVIDFKVRTYHDSYLNEKKKDTWRTGKNSGGGALLDLGVHLIDMIQFTMGDIKGVDAKSRIFFKERSEVDEITNCEFTLRNGVIGSLEVSRVFTEKEQTDDYVVYGSRGSIKISFNNPYEIEVYSYESNSTEIKNVAAGDNLLKFYADKRNSLGYFQNCHTASLINFANKIYDNSYESIAADFDDALKCQRVIDMVYGR</sequence>
<feature type="domain" description="GFO/IDH/MocA-like oxidoreductase" evidence="2">
    <location>
        <begin position="147"/>
        <end position="264"/>
    </location>
</feature>
<dbReference type="Pfam" id="PF22725">
    <property type="entry name" value="GFO_IDH_MocA_C3"/>
    <property type="match status" value="1"/>
</dbReference>
<reference evidence="3 4" key="1">
    <citation type="journal article" date="2019" name="Lett. Appl. Microbiol.">
        <title>A case of 'blown pack' spoilage of vacuum-packaged pork likely associated with Clostridium estertheticum in Canada.</title>
        <authorList>
            <person name="Zhang P."/>
            <person name="Ward P."/>
            <person name="McMullen L.M."/>
            <person name="Yang X."/>
        </authorList>
    </citation>
    <scope>NUCLEOTIDE SEQUENCE [LARGE SCALE GENOMIC DNA]</scope>
    <source>
        <strain evidence="3 4">MA19</strain>
    </source>
</reference>
<organism evidence="3 4">
    <name type="scientific">Clostridium estertheticum</name>
    <dbReference type="NCBI Taxonomy" id="238834"/>
    <lineage>
        <taxon>Bacteria</taxon>
        <taxon>Bacillati</taxon>
        <taxon>Bacillota</taxon>
        <taxon>Clostridia</taxon>
        <taxon>Eubacteriales</taxon>
        <taxon>Clostridiaceae</taxon>
        <taxon>Clostridium</taxon>
    </lineage>
</organism>
<evidence type="ECO:0000259" key="2">
    <source>
        <dbReference type="Pfam" id="PF22725"/>
    </source>
</evidence>
<dbReference type="InterPro" id="IPR051317">
    <property type="entry name" value="Gfo/Idh/MocA_oxidoreduct"/>
</dbReference>
<gene>
    <name evidence="3" type="ORF">E4V82_19415</name>
</gene>
<dbReference type="InterPro" id="IPR000683">
    <property type="entry name" value="Gfo/Idh/MocA-like_OxRdtase_N"/>
</dbReference>
<feature type="domain" description="Gfo/Idh/MocA-like oxidoreductase N-terminal" evidence="1">
    <location>
        <begin position="11"/>
        <end position="129"/>
    </location>
</feature>
<dbReference type="SUPFAM" id="SSF55347">
    <property type="entry name" value="Glyceraldehyde-3-phosphate dehydrogenase-like, C-terminal domain"/>
    <property type="match status" value="1"/>
</dbReference>
<dbReference type="PANTHER" id="PTHR43708:SF8">
    <property type="entry name" value="OXIDOREDUCTASE"/>
    <property type="match status" value="1"/>
</dbReference>
<dbReference type="AlphaFoldDB" id="A0A5N7ITF5"/>
<dbReference type="Gene3D" id="3.30.360.10">
    <property type="entry name" value="Dihydrodipicolinate Reductase, domain 2"/>
    <property type="match status" value="1"/>
</dbReference>